<accession>A0AAV7SNJ6</accession>
<dbReference type="EMBL" id="JANPWB010000008">
    <property type="protein sequence ID" value="KAJ1165633.1"/>
    <property type="molecule type" value="Genomic_DNA"/>
</dbReference>
<comment type="caution">
    <text evidence="2">The sequence shown here is derived from an EMBL/GenBank/DDBJ whole genome shotgun (WGS) entry which is preliminary data.</text>
</comment>
<feature type="compositionally biased region" description="Low complexity" evidence="1">
    <location>
        <begin position="88"/>
        <end position="99"/>
    </location>
</feature>
<evidence type="ECO:0000313" key="2">
    <source>
        <dbReference type="EMBL" id="KAJ1165633.1"/>
    </source>
</evidence>
<dbReference type="AlphaFoldDB" id="A0AAV7SNJ6"/>
<evidence type="ECO:0000313" key="3">
    <source>
        <dbReference type="Proteomes" id="UP001066276"/>
    </source>
</evidence>
<evidence type="ECO:0000256" key="1">
    <source>
        <dbReference type="SAM" id="MobiDB-lite"/>
    </source>
</evidence>
<sequence length="171" mass="18355">MRPSERRKRATTGRGPMGKLNRHQAVLLLYFCRPWNVSSGLGPVRPQRFRPSRALKVFVAAWAPSEEWAPAATSPAHGTPIPQEAPVGLGHLHSGRLGRPPLPCVTAGPLGYKARPQGRTRQPSPQARGRRSPLDQVAAASIGHLTAQPPEASGRHSGRCHPGLCSSSLRA</sequence>
<reference evidence="2" key="1">
    <citation type="journal article" date="2022" name="bioRxiv">
        <title>Sequencing and chromosome-scale assembly of the giantPleurodeles waltlgenome.</title>
        <authorList>
            <person name="Brown T."/>
            <person name="Elewa A."/>
            <person name="Iarovenko S."/>
            <person name="Subramanian E."/>
            <person name="Araus A.J."/>
            <person name="Petzold A."/>
            <person name="Susuki M."/>
            <person name="Suzuki K.-i.T."/>
            <person name="Hayashi T."/>
            <person name="Toyoda A."/>
            <person name="Oliveira C."/>
            <person name="Osipova E."/>
            <person name="Leigh N.D."/>
            <person name="Simon A."/>
            <person name="Yun M.H."/>
        </authorList>
    </citation>
    <scope>NUCLEOTIDE SEQUENCE</scope>
    <source>
        <strain evidence="2">20211129_DDA</strain>
        <tissue evidence="2">Liver</tissue>
    </source>
</reference>
<proteinExistence type="predicted"/>
<name>A0AAV7SNJ6_PLEWA</name>
<feature type="region of interest" description="Disordered" evidence="1">
    <location>
        <begin position="70"/>
        <end position="171"/>
    </location>
</feature>
<gene>
    <name evidence="2" type="ORF">NDU88_006052</name>
</gene>
<keyword evidence="3" id="KW-1185">Reference proteome</keyword>
<organism evidence="2 3">
    <name type="scientific">Pleurodeles waltl</name>
    <name type="common">Iberian ribbed newt</name>
    <dbReference type="NCBI Taxonomy" id="8319"/>
    <lineage>
        <taxon>Eukaryota</taxon>
        <taxon>Metazoa</taxon>
        <taxon>Chordata</taxon>
        <taxon>Craniata</taxon>
        <taxon>Vertebrata</taxon>
        <taxon>Euteleostomi</taxon>
        <taxon>Amphibia</taxon>
        <taxon>Batrachia</taxon>
        <taxon>Caudata</taxon>
        <taxon>Salamandroidea</taxon>
        <taxon>Salamandridae</taxon>
        <taxon>Pleurodelinae</taxon>
        <taxon>Pleurodeles</taxon>
    </lineage>
</organism>
<protein>
    <submittedName>
        <fullName evidence="2">Uncharacterized protein</fullName>
    </submittedName>
</protein>
<dbReference type="Proteomes" id="UP001066276">
    <property type="component" value="Chromosome 4_2"/>
</dbReference>